<dbReference type="Gene3D" id="3.40.250.10">
    <property type="entry name" value="Rhodanese-like domain"/>
    <property type="match status" value="2"/>
</dbReference>
<evidence type="ECO:0000256" key="2">
    <source>
        <dbReference type="ARBA" id="ARBA00022737"/>
    </source>
</evidence>
<evidence type="ECO:0000256" key="1">
    <source>
        <dbReference type="ARBA" id="ARBA00022679"/>
    </source>
</evidence>
<evidence type="ECO:0000313" key="6">
    <source>
        <dbReference type="Proteomes" id="UP001157914"/>
    </source>
</evidence>
<comment type="caution">
    <text evidence="5">The sequence shown here is derived from an EMBL/GenBank/DDBJ whole genome shotgun (WGS) entry which is preliminary data.</text>
</comment>
<keyword evidence="2" id="KW-0677">Repeat</keyword>
<dbReference type="InterPro" id="IPR001763">
    <property type="entry name" value="Rhodanese-like_dom"/>
</dbReference>
<accession>A0ABY1NQV3</accession>
<dbReference type="PANTHER" id="PTHR11364">
    <property type="entry name" value="THIOSULFATE SULFERTANSFERASE"/>
    <property type="match status" value="1"/>
</dbReference>
<dbReference type="PANTHER" id="PTHR11364:SF27">
    <property type="entry name" value="SULFURTRANSFERASE"/>
    <property type="match status" value="1"/>
</dbReference>
<dbReference type="NCBIfam" id="NF008557">
    <property type="entry name" value="PRK11493.1"/>
    <property type="match status" value="1"/>
</dbReference>
<proteinExistence type="predicted"/>
<dbReference type="PROSITE" id="PS00380">
    <property type="entry name" value="RHODANESE_1"/>
    <property type="match status" value="1"/>
</dbReference>
<dbReference type="InterPro" id="IPR045078">
    <property type="entry name" value="TST/MPST-like"/>
</dbReference>
<organism evidence="5 6">
    <name type="scientific">Roseibium denhamense</name>
    <dbReference type="NCBI Taxonomy" id="76305"/>
    <lineage>
        <taxon>Bacteria</taxon>
        <taxon>Pseudomonadati</taxon>
        <taxon>Pseudomonadota</taxon>
        <taxon>Alphaproteobacteria</taxon>
        <taxon>Hyphomicrobiales</taxon>
        <taxon>Stappiaceae</taxon>
        <taxon>Roseibium</taxon>
    </lineage>
</organism>
<feature type="domain" description="Rhodanese" evidence="4">
    <location>
        <begin position="165"/>
        <end position="279"/>
    </location>
</feature>
<dbReference type="Pfam" id="PF00581">
    <property type="entry name" value="Rhodanese"/>
    <property type="match status" value="2"/>
</dbReference>
<gene>
    <name evidence="5" type="ORF">SAMN06265374_1571</name>
</gene>
<dbReference type="EMBL" id="FXTT01000002">
    <property type="protein sequence ID" value="SMP15355.1"/>
    <property type="molecule type" value="Genomic_DNA"/>
</dbReference>
<sequence length="284" mass="30817">MTTTPLVTTQWLADHLKSPDIVILDASWHLPQMGRNAESEYQDAHIPGAIPFDIDDVSDPASGLPHTMPQPHAFSSKMRKMGIGDGQTIVAYDGIGFFSAPRVWWMFKAMGVRDVFVLDGGLPKWTSEGRPLEDGPPRQRPPRHFTARLDHGTMADIEAVKRATQSGDRQLLDARSPGRFSGEEKEPRAGMRSGHMRGAKNLHYAKLVNEDGTLKSAAELKTLYEAAGIDLARPVITTCGSGVTAAILTLGLTVLGSSDLKLYDGSWAEWGGRVDTDVSTDPAA</sequence>
<dbReference type="Proteomes" id="UP001157914">
    <property type="component" value="Unassembled WGS sequence"/>
</dbReference>
<dbReference type="InterPro" id="IPR001307">
    <property type="entry name" value="Thiosulphate_STrfase_CS"/>
</dbReference>
<dbReference type="RefSeq" id="WP_155194527.1">
    <property type="nucleotide sequence ID" value="NZ_BAAAEA010000003.1"/>
</dbReference>
<dbReference type="SUPFAM" id="SSF52821">
    <property type="entry name" value="Rhodanese/Cell cycle control phosphatase"/>
    <property type="match status" value="2"/>
</dbReference>
<name>A0ABY1NQV3_9HYPH</name>
<dbReference type="CDD" id="cd01449">
    <property type="entry name" value="TST_Repeat_2"/>
    <property type="match status" value="1"/>
</dbReference>
<feature type="region of interest" description="Disordered" evidence="3">
    <location>
        <begin position="165"/>
        <end position="194"/>
    </location>
</feature>
<evidence type="ECO:0000256" key="3">
    <source>
        <dbReference type="SAM" id="MobiDB-lite"/>
    </source>
</evidence>
<dbReference type="CDD" id="cd01448">
    <property type="entry name" value="TST_Repeat_1"/>
    <property type="match status" value="1"/>
</dbReference>
<dbReference type="InterPro" id="IPR036873">
    <property type="entry name" value="Rhodanese-like_dom_sf"/>
</dbReference>
<feature type="domain" description="Rhodanese" evidence="4">
    <location>
        <begin position="17"/>
        <end position="134"/>
    </location>
</feature>
<evidence type="ECO:0000313" key="5">
    <source>
        <dbReference type="EMBL" id="SMP15355.1"/>
    </source>
</evidence>
<dbReference type="PROSITE" id="PS50206">
    <property type="entry name" value="RHODANESE_3"/>
    <property type="match status" value="2"/>
</dbReference>
<keyword evidence="6" id="KW-1185">Reference proteome</keyword>
<protein>
    <submittedName>
        <fullName evidence="5">Thiosulfate/3-mercaptopyruvate sulfurtransferase</fullName>
    </submittedName>
</protein>
<keyword evidence="1" id="KW-0808">Transferase</keyword>
<reference evidence="5 6" key="1">
    <citation type="submission" date="2017-05" db="EMBL/GenBank/DDBJ databases">
        <authorList>
            <person name="Varghese N."/>
            <person name="Submissions S."/>
        </authorList>
    </citation>
    <scope>NUCLEOTIDE SEQUENCE [LARGE SCALE GENOMIC DNA]</scope>
    <source>
        <strain evidence="5 6">DSM 15949</strain>
    </source>
</reference>
<dbReference type="SMART" id="SM00450">
    <property type="entry name" value="RHOD"/>
    <property type="match status" value="2"/>
</dbReference>
<evidence type="ECO:0000259" key="4">
    <source>
        <dbReference type="PROSITE" id="PS50206"/>
    </source>
</evidence>